<sequence>MVMEAGGAPLELLALAGGRLNGMMAMATPVVREAVEYRRLSAIWSAYRRDAGAGEVGRDHRGTSPDLLATNDGRRDGVLLWLIDHAPSTLSAAAERAARAVGARQRLDGEALELLAAAIDELPPDAHDATPHAALRWMSGYVGRLSSNPDFAEMSGEMVDIALPRGRLSTYRTATPGACWAANLALQARPPSIALPIPPGTLSRALFRHDLDDEERATVLRSDWLRGLDDAGSGLLHIRRDLERGEISLARLSKNARARAAWLALACFETLPRGQLARMLSVSRGGAAHISQQLVDAGLARIDGHGAIARCDGSPRASRPLDGKPTAAAVEVDQAMAEIDRLMTGSTH</sequence>
<gene>
    <name evidence="1" type="ORF">EWH08_19695</name>
</gene>
<organism evidence="1 2">
    <name type="scientific">Sphingobium indicum</name>
    <dbReference type="NCBI Taxonomy" id="332055"/>
    <lineage>
        <taxon>Bacteria</taxon>
        <taxon>Pseudomonadati</taxon>
        <taxon>Pseudomonadota</taxon>
        <taxon>Alphaproteobacteria</taxon>
        <taxon>Sphingomonadales</taxon>
        <taxon>Sphingomonadaceae</taxon>
        <taxon>Sphingobium</taxon>
    </lineage>
</organism>
<evidence type="ECO:0000313" key="2">
    <source>
        <dbReference type="Proteomes" id="UP000292734"/>
    </source>
</evidence>
<dbReference type="RefSeq" id="WP_129965708.1">
    <property type="nucleotide sequence ID" value="NZ_JACBZE010000023.1"/>
</dbReference>
<protein>
    <submittedName>
        <fullName evidence="1">Uncharacterized protein</fullName>
    </submittedName>
</protein>
<proteinExistence type="predicted"/>
<reference evidence="1 2" key="1">
    <citation type="submission" date="2019-02" db="EMBL/GenBank/DDBJ databases">
        <authorList>
            <person name="Feng G."/>
        </authorList>
    </citation>
    <scope>NUCLEOTIDE SEQUENCE [LARGE SCALE GENOMIC DNA]</scope>
    <source>
        <strain evidence="1 2">DSM 26779</strain>
    </source>
</reference>
<comment type="caution">
    <text evidence="1">The sequence shown here is derived from an EMBL/GenBank/DDBJ whole genome shotgun (WGS) entry which is preliminary data.</text>
</comment>
<dbReference type="EMBL" id="SEOM01000020">
    <property type="protein sequence ID" value="RYL96484.1"/>
    <property type="molecule type" value="Genomic_DNA"/>
</dbReference>
<dbReference type="AlphaFoldDB" id="A0A4Q4IT31"/>
<dbReference type="Proteomes" id="UP000292734">
    <property type="component" value="Unassembled WGS sequence"/>
</dbReference>
<accession>A0A4Q4IT31</accession>
<evidence type="ECO:0000313" key="1">
    <source>
        <dbReference type="EMBL" id="RYL96484.1"/>
    </source>
</evidence>
<name>A0A4Q4IT31_9SPHN</name>